<feature type="domain" description="Threonine/Serine exporter ThrE" evidence="9">
    <location>
        <begin position="966"/>
        <end position="1083"/>
    </location>
</feature>
<feature type="transmembrane region" description="Helical" evidence="7">
    <location>
        <begin position="944"/>
        <end position="960"/>
    </location>
</feature>
<evidence type="ECO:0000313" key="10">
    <source>
        <dbReference type="EMBL" id="AAW42889.2"/>
    </source>
</evidence>
<feature type="compositionally biased region" description="Polar residues" evidence="6">
    <location>
        <begin position="522"/>
        <end position="532"/>
    </location>
</feature>
<comment type="similarity">
    <text evidence="5">Belongs to the ThrE exporter (TC 2.A.79) family.</text>
</comment>
<keyword evidence="11" id="KW-1185">Reference proteome</keyword>
<feature type="transmembrane region" description="Helical" evidence="7">
    <location>
        <begin position="854"/>
        <end position="878"/>
    </location>
</feature>
<dbReference type="PaxDb" id="214684-Q5KIH0"/>
<name>Q5KIH0_CRYD1</name>
<feature type="compositionally biased region" description="Basic and acidic residues" evidence="6">
    <location>
        <begin position="252"/>
        <end position="272"/>
    </location>
</feature>
<dbReference type="GeneID" id="3257051"/>
<feature type="transmembrane region" description="Helical" evidence="7">
    <location>
        <begin position="890"/>
        <end position="911"/>
    </location>
</feature>
<feature type="compositionally biased region" description="Basic and acidic residues" evidence="6">
    <location>
        <begin position="405"/>
        <end position="419"/>
    </location>
</feature>
<feature type="region of interest" description="Disordered" evidence="6">
    <location>
        <begin position="366"/>
        <end position="428"/>
    </location>
</feature>
<evidence type="ECO:0000256" key="2">
    <source>
        <dbReference type="ARBA" id="ARBA00022692"/>
    </source>
</evidence>
<feature type="compositionally biased region" description="Basic and acidic residues" evidence="6">
    <location>
        <begin position="109"/>
        <end position="119"/>
    </location>
</feature>
<evidence type="ECO:0000256" key="3">
    <source>
        <dbReference type="ARBA" id="ARBA00022989"/>
    </source>
</evidence>
<dbReference type="InterPro" id="IPR024528">
    <property type="entry name" value="ThrE_2"/>
</dbReference>
<dbReference type="GO" id="GO:0022857">
    <property type="term" value="F:transmembrane transporter activity"/>
    <property type="evidence" value="ECO:0007669"/>
    <property type="project" value="InterPro"/>
</dbReference>
<feature type="compositionally biased region" description="Low complexity" evidence="6">
    <location>
        <begin position="507"/>
        <end position="521"/>
    </location>
</feature>
<keyword evidence="3 7" id="KW-1133">Transmembrane helix</keyword>
<dbReference type="Pfam" id="PF06738">
    <property type="entry name" value="ThrE"/>
    <property type="match status" value="1"/>
</dbReference>
<feature type="transmembrane region" description="Helical" evidence="7">
    <location>
        <begin position="972"/>
        <end position="992"/>
    </location>
</feature>
<feature type="region of interest" description="Disordered" evidence="6">
    <location>
        <begin position="238"/>
        <end position="299"/>
    </location>
</feature>
<dbReference type="InterPro" id="IPR010619">
    <property type="entry name" value="ThrE-like_N"/>
</dbReference>
<feature type="region of interest" description="Disordered" evidence="6">
    <location>
        <begin position="314"/>
        <end position="354"/>
    </location>
</feature>
<evidence type="ECO:0000259" key="9">
    <source>
        <dbReference type="Pfam" id="PF12821"/>
    </source>
</evidence>
<keyword evidence="4 7" id="KW-0472">Membrane</keyword>
<dbReference type="InParanoid" id="Q5KIH0"/>
<dbReference type="EMBL" id="AE017344">
    <property type="protein sequence ID" value="AAW42889.2"/>
    <property type="molecule type" value="Genomic_DNA"/>
</dbReference>
<feature type="compositionally biased region" description="Polar residues" evidence="6">
    <location>
        <begin position="314"/>
        <end position="328"/>
    </location>
</feature>
<dbReference type="RefSeq" id="XP_024512652.1">
    <property type="nucleotide sequence ID" value="XM_024657017.1"/>
</dbReference>
<dbReference type="AlphaFoldDB" id="Q5KIH0"/>
<dbReference type="KEGG" id="cne:CND03000"/>
<dbReference type="HOGENOM" id="CLU_007078_0_1_1"/>
<gene>
    <name evidence="10" type="ordered locus">CND03000</name>
</gene>
<feature type="region of interest" description="Disordered" evidence="6">
    <location>
        <begin position="484"/>
        <end position="556"/>
    </location>
</feature>
<feature type="region of interest" description="Disordered" evidence="6">
    <location>
        <begin position="190"/>
        <end position="216"/>
    </location>
</feature>
<dbReference type="PANTHER" id="PTHR31082:SF4">
    <property type="entry name" value="PHEROMONE-REGULATED MEMBRANE PROTEIN 10"/>
    <property type="match status" value="1"/>
</dbReference>
<dbReference type="InterPro" id="IPR051361">
    <property type="entry name" value="ThrE/Ser_Exporter"/>
</dbReference>
<evidence type="ECO:0000256" key="4">
    <source>
        <dbReference type="ARBA" id="ARBA00023136"/>
    </source>
</evidence>
<keyword evidence="2 7" id="KW-0812">Transmembrane</keyword>
<feature type="compositionally biased region" description="Low complexity" evidence="6">
    <location>
        <begin position="125"/>
        <end position="140"/>
    </location>
</feature>
<evidence type="ECO:0000256" key="1">
    <source>
        <dbReference type="ARBA" id="ARBA00004141"/>
    </source>
</evidence>
<evidence type="ECO:0000256" key="5">
    <source>
        <dbReference type="ARBA" id="ARBA00034125"/>
    </source>
</evidence>
<feature type="transmembrane region" description="Helical" evidence="7">
    <location>
        <begin position="829"/>
        <end position="848"/>
    </location>
</feature>
<dbReference type="eggNOG" id="ENOG502QPMM">
    <property type="taxonomic scope" value="Eukaryota"/>
</dbReference>
<dbReference type="Proteomes" id="UP000002149">
    <property type="component" value="Chromosome 4"/>
</dbReference>
<feature type="transmembrane region" description="Helical" evidence="7">
    <location>
        <begin position="774"/>
        <end position="798"/>
    </location>
</feature>
<evidence type="ECO:0000313" key="11">
    <source>
        <dbReference type="Proteomes" id="UP000002149"/>
    </source>
</evidence>
<feature type="compositionally biased region" description="Gly residues" evidence="6">
    <location>
        <begin position="288"/>
        <end position="298"/>
    </location>
</feature>
<dbReference type="PANTHER" id="PTHR31082">
    <property type="entry name" value="PHEROMONE-REGULATED MEMBRANE PROTEIN 10"/>
    <property type="match status" value="1"/>
</dbReference>
<dbReference type="GO" id="GO:0016020">
    <property type="term" value="C:membrane"/>
    <property type="evidence" value="ECO:0007669"/>
    <property type="project" value="UniProtKB-SubCell"/>
</dbReference>
<proteinExistence type="inferred from homology"/>
<comment type="subcellular location">
    <subcellularLocation>
        <location evidence="1">Membrane</location>
        <topology evidence="1">Multi-pass membrane protein</topology>
    </subcellularLocation>
</comment>
<accession>Q5KIH0</accession>
<evidence type="ECO:0000256" key="6">
    <source>
        <dbReference type="SAM" id="MobiDB-lite"/>
    </source>
</evidence>
<evidence type="ECO:0000256" key="7">
    <source>
        <dbReference type="SAM" id="Phobius"/>
    </source>
</evidence>
<sequence length="1102" mass="118199">MSIPDNPFQPPTDTSPPTLQLEATSHDDGQSIKSGINGSPMPAGSPHSHLSPPSEIASPRPVLSNLQHLGPGVKTPRRVQWTSDPHIVQLQPVEPAPGSPQTLDPSNIDEFRDALERHRSGGAGRRPPSQLSRQSSASGSVTRHGTDDEEDYDYRTDVDPPQRPDIERHDTDETMYESNLIDNGMRGHVSQYIAPGETDGLPNIPQMSRENQNDTAKDLVRAHTGKWGVLRRRVRGAGAVKGALNAAAPNRKRGDDGEEEEKRRSGEHDRASQDAFAARYPEPRKGPSAGGFGGGAVPGGASVLSSLLALYGQQNDQHSANTSAASSRRGSEDEYSSGDERSAAKGGRHAWRHLGRRSADEGLPAFAVHDQPRPSNVQPPRVSQGSLDPNDPTSPTSPGFGPDSGQDHEYSRTQSRYDDTPGSPGFKGFFQRAKEQLQYNRPDAARNAGGVFGALIQNTQNLSGAATPAASTLAPAARRPGYQLNRYSLGDVNDETRKGPWRPPSRPSSGAGSRSGSRPASIHSSTAVSGNGESPKDDSGNSFGGKKAISSDDLMSMRKANESTLSLGGKKRPKTGLHLESLAHLPVAAVKGGGKQIKNAEKWLLGGKTPLGSTPPEKGGADYFHRPLTEDERRRKEWEAEKKKRKKAREARKKQEIFIIQHVAAILSRQQFLLKLARALMMFGSPSHRLETQIQATAKVLEINCQVVYLPGTMLVSFGDDATHTSETKFLKQSTGLDLGKLQATHHLYWNVVHDKMSVDQASKDLDVLMTTPVYYTWWQTLAIGALCSAFISVMAFYGSFIDALMSMVLGATLVGVQMLAARNDMFSNVFEIAIATLISFVAAALASTKVFCYTALVSGGVVLILPGYIVLSGALELASRNITAGAVRIGYSVIYSLFLGFGISMGAVIYSKITKHDVLNSNDYTCGNTHYSGSPWYMETPSAWWYFLCAPGFSLGLSLKNQQPLWAKELPVMVIISCAGWTSNHFSALAFPGRSDLTSAIGSFVVGTLGNIYGRFSNGSSFPVTVPGILIQLPSGLSNGGIFNFATESSSGSSTAYSDGFSVAEQLVAVAIGLTVGLFVSAAVCHPFGGGRRRGAGIFAF</sequence>
<evidence type="ECO:0000259" key="8">
    <source>
        <dbReference type="Pfam" id="PF06738"/>
    </source>
</evidence>
<reference evidence="10 11" key="1">
    <citation type="journal article" date="2005" name="Science">
        <title>The genome of the basidiomycetous yeast and human pathogen Cryptococcus neoformans.</title>
        <authorList>
            <person name="Loftus B.J."/>
            <person name="Fung E."/>
            <person name="Roncaglia P."/>
            <person name="Rowley D."/>
            <person name="Amedeo P."/>
            <person name="Bruno D."/>
            <person name="Vamathevan J."/>
            <person name="Miranda M."/>
            <person name="Anderson I.J."/>
            <person name="Fraser J.A."/>
            <person name="Allen J.E."/>
            <person name="Bosdet I.E."/>
            <person name="Brent M.R."/>
            <person name="Chiu R."/>
            <person name="Doering T.L."/>
            <person name="Donlin M.J."/>
            <person name="D'Souza C.A."/>
            <person name="Fox D.S."/>
            <person name="Grinberg V."/>
            <person name="Fu J."/>
            <person name="Fukushima M."/>
            <person name="Haas B.J."/>
            <person name="Huang J.C."/>
            <person name="Janbon G."/>
            <person name="Jones S.J."/>
            <person name="Koo H.L."/>
            <person name="Krzywinski M.I."/>
            <person name="Kwon-Chung J.K."/>
            <person name="Lengeler K.B."/>
            <person name="Maiti R."/>
            <person name="Marra M.A."/>
            <person name="Marra R.E."/>
            <person name="Mathewson C.A."/>
            <person name="Mitchell T.G."/>
            <person name="Pertea M."/>
            <person name="Riggs F.R."/>
            <person name="Salzberg S.L."/>
            <person name="Schein J.E."/>
            <person name="Shvartsbeyn A."/>
            <person name="Shin H."/>
            <person name="Shumway M."/>
            <person name="Specht C.A."/>
            <person name="Suh B.B."/>
            <person name="Tenney A."/>
            <person name="Utterback T.R."/>
            <person name="Wickes B.L."/>
            <person name="Wortman J.R."/>
            <person name="Wye N.H."/>
            <person name="Kronstad J.W."/>
            <person name="Lodge J.K."/>
            <person name="Heitman J."/>
            <person name="Davis R.W."/>
            <person name="Fraser C.M."/>
            <person name="Hyman R.W."/>
        </authorList>
    </citation>
    <scope>NUCLEOTIDE SEQUENCE [LARGE SCALE GENOMIC DNA]</scope>
    <source>
        <strain evidence="11">JEC21 / ATCC MYA-565</strain>
    </source>
</reference>
<feature type="compositionally biased region" description="Basic and acidic residues" evidence="6">
    <location>
        <begin position="153"/>
        <end position="172"/>
    </location>
</feature>
<dbReference type="OrthoDB" id="413008at2759"/>
<dbReference type="VEuPathDB" id="FungiDB:CND03000"/>
<feature type="domain" description="Threonine/serine exporter-like N-terminal" evidence="8">
    <location>
        <begin position="672"/>
        <end position="910"/>
    </location>
</feature>
<feature type="compositionally biased region" description="Polar residues" evidence="6">
    <location>
        <begin position="373"/>
        <end position="397"/>
    </location>
</feature>
<organism evidence="10 11">
    <name type="scientific">Cryptococcus deneoformans (strain JEC21 / ATCC MYA-565)</name>
    <name type="common">Cryptococcus neoformans var. neoformans serotype D</name>
    <dbReference type="NCBI Taxonomy" id="214684"/>
    <lineage>
        <taxon>Eukaryota</taxon>
        <taxon>Fungi</taxon>
        <taxon>Dikarya</taxon>
        <taxon>Basidiomycota</taxon>
        <taxon>Agaricomycotina</taxon>
        <taxon>Tremellomycetes</taxon>
        <taxon>Tremellales</taxon>
        <taxon>Cryptococcaceae</taxon>
        <taxon>Cryptococcus</taxon>
        <taxon>Cryptococcus neoformans species complex</taxon>
    </lineage>
</organism>
<feature type="compositionally biased region" description="Low complexity" evidence="6">
    <location>
        <begin position="238"/>
        <end position="248"/>
    </location>
</feature>
<feature type="region of interest" description="Disordered" evidence="6">
    <location>
        <begin position="1"/>
        <end position="173"/>
    </location>
</feature>
<protein>
    <submittedName>
        <fullName evidence="10">Conjugation with cellular fusion-related protein, putative</fullName>
    </submittedName>
</protein>
<dbReference type="Pfam" id="PF12821">
    <property type="entry name" value="ThrE_2"/>
    <property type="match status" value="1"/>
</dbReference>
<feature type="transmembrane region" description="Helical" evidence="7">
    <location>
        <begin position="1067"/>
        <end position="1086"/>
    </location>
</feature>